<sequence>MSLTRRVFVVDDHAVTRKGYVFLIGEEPGLEVCGEAESAEHALATLPDDCDVVVTDVSMDGMNGVELVKSLQAARPELPVLVVSMHDESLYAERVLKAGARGYLMKSEAGDQIVEAVRRVLRGGTYVSPSMAEAIVRQFSGGAAATPETGVDALSDRELEALEHLGRGLKTSEIARAMVVSPNTVESYRARIKKKLGLASGGDLTRYAIRHAQERGLM</sequence>
<dbReference type="PROSITE" id="PS50110">
    <property type="entry name" value="RESPONSE_REGULATORY"/>
    <property type="match status" value="1"/>
</dbReference>
<dbReference type="InterPro" id="IPR001789">
    <property type="entry name" value="Sig_transdc_resp-reg_receiver"/>
</dbReference>
<dbReference type="Pfam" id="PF00072">
    <property type="entry name" value="Response_reg"/>
    <property type="match status" value="1"/>
</dbReference>
<dbReference type="PANTHER" id="PTHR43214:SF43">
    <property type="entry name" value="TWO-COMPONENT RESPONSE REGULATOR"/>
    <property type="match status" value="1"/>
</dbReference>
<feature type="domain" description="HTH luxR-type" evidence="4">
    <location>
        <begin position="147"/>
        <end position="212"/>
    </location>
</feature>
<feature type="modified residue" description="4-aspartylphosphate" evidence="3">
    <location>
        <position position="56"/>
    </location>
</feature>
<dbReference type="Proteomes" id="UP001267426">
    <property type="component" value="Unassembled WGS sequence"/>
</dbReference>
<dbReference type="PROSITE" id="PS50043">
    <property type="entry name" value="HTH_LUXR_2"/>
    <property type="match status" value="1"/>
</dbReference>
<dbReference type="InterPro" id="IPR039420">
    <property type="entry name" value="WalR-like"/>
</dbReference>
<evidence type="ECO:0000256" key="2">
    <source>
        <dbReference type="ARBA" id="ARBA00023125"/>
    </source>
</evidence>
<dbReference type="CDD" id="cd17535">
    <property type="entry name" value="REC_NarL-like"/>
    <property type="match status" value="1"/>
</dbReference>
<dbReference type="SMART" id="SM00448">
    <property type="entry name" value="REC"/>
    <property type="match status" value="1"/>
</dbReference>
<proteinExistence type="predicted"/>
<gene>
    <name evidence="6" type="ORF">RM540_09245</name>
</gene>
<name>A0ABU3BRM8_9BACT</name>
<dbReference type="SUPFAM" id="SSF46894">
    <property type="entry name" value="C-terminal effector domain of the bipartite response regulators"/>
    <property type="match status" value="1"/>
</dbReference>
<dbReference type="CDD" id="cd06170">
    <property type="entry name" value="LuxR_C_like"/>
    <property type="match status" value="1"/>
</dbReference>
<evidence type="ECO:0000259" key="5">
    <source>
        <dbReference type="PROSITE" id="PS50110"/>
    </source>
</evidence>
<dbReference type="Pfam" id="PF00196">
    <property type="entry name" value="GerE"/>
    <property type="match status" value="1"/>
</dbReference>
<dbReference type="InterPro" id="IPR058245">
    <property type="entry name" value="NreC/VraR/RcsB-like_REC"/>
</dbReference>
<keyword evidence="7" id="KW-1185">Reference proteome</keyword>
<keyword evidence="2" id="KW-0238">DNA-binding</keyword>
<dbReference type="RefSeq" id="WP_311663366.1">
    <property type="nucleotide sequence ID" value="NZ_JAVRHT010000019.1"/>
</dbReference>
<dbReference type="PROSITE" id="PS00622">
    <property type="entry name" value="HTH_LUXR_1"/>
    <property type="match status" value="1"/>
</dbReference>
<dbReference type="SMART" id="SM00421">
    <property type="entry name" value="HTH_LUXR"/>
    <property type="match status" value="1"/>
</dbReference>
<feature type="domain" description="Response regulatory" evidence="5">
    <location>
        <begin position="6"/>
        <end position="121"/>
    </location>
</feature>
<evidence type="ECO:0000256" key="3">
    <source>
        <dbReference type="PROSITE-ProRule" id="PRU00169"/>
    </source>
</evidence>
<dbReference type="PRINTS" id="PR00038">
    <property type="entry name" value="HTHLUXR"/>
</dbReference>
<evidence type="ECO:0000259" key="4">
    <source>
        <dbReference type="PROSITE" id="PS50043"/>
    </source>
</evidence>
<evidence type="ECO:0000313" key="7">
    <source>
        <dbReference type="Proteomes" id="UP001267426"/>
    </source>
</evidence>
<comment type="caution">
    <text evidence="6">The sequence shown here is derived from an EMBL/GenBank/DDBJ whole genome shotgun (WGS) entry which is preliminary data.</text>
</comment>
<organism evidence="6 7">
    <name type="scientific">Rubrivirga litoralis</name>
    <dbReference type="NCBI Taxonomy" id="3075598"/>
    <lineage>
        <taxon>Bacteria</taxon>
        <taxon>Pseudomonadati</taxon>
        <taxon>Rhodothermota</taxon>
        <taxon>Rhodothermia</taxon>
        <taxon>Rhodothermales</taxon>
        <taxon>Rubricoccaceae</taxon>
        <taxon>Rubrivirga</taxon>
    </lineage>
</organism>
<dbReference type="InterPro" id="IPR011006">
    <property type="entry name" value="CheY-like_superfamily"/>
</dbReference>
<accession>A0ABU3BRM8</accession>
<evidence type="ECO:0000313" key="6">
    <source>
        <dbReference type="EMBL" id="MDT0631929.1"/>
    </source>
</evidence>
<dbReference type="SUPFAM" id="SSF52172">
    <property type="entry name" value="CheY-like"/>
    <property type="match status" value="1"/>
</dbReference>
<evidence type="ECO:0000256" key="1">
    <source>
        <dbReference type="ARBA" id="ARBA00022553"/>
    </source>
</evidence>
<dbReference type="Gene3D" id="3.40.50.2300">
    <property type="match status" value="1"/>
</dbReference>
<keyword evidence="1 3" id="KW-0597">Phosphoprotein</keyword>
<dbReference type="InterPro" id="IPR016032">
    <property type="entry name" value="Sig_transdc_resp-reg_C-effctor"/>
</dbReference>
<dbReference type="InterPro" id="IPR000792">
    <property type="entry name" value="Tscrpt_reg_LuxR_C"/>
</dbReference>
<dbReference type="PANTHER" id="PTHR43214">
    <property type="entry name" value="TWO-COMPONENT RESPONSE REGULATOR"/>
    <property type="match status" value="1"/>
</dbReference>
<reference evidence="6 7" key="1">
    <citation type="submission" date="2023-09" db="EMBL/GenBank/DDBJ databases">
        <authorList>
            <person name="Rey-Velasco X."/>
        </authorList>
    </citation>
    <scope>NUCLEOTIDE SEQUENCE [LARGE SCALE GENOMIC DNA]</scope>
    <source>
        <strain evidence="6 7">F394</strain>
    </source>
</reference>
<dbReference type="EMBL" id="JAVRHT010000019">
    <property type="protein sequence ID" value="MDT0631929.1"/>
    <property type="molecule type" value="Genomic_DNA"/>
</dbReference>
<protein>
    <submittedName>
        <fullName evidence="6">Response regulator transcription factor</fullName>
    </submittedName>
</protein>